<dbReference type="InterPro" id="IPR056562">
    <property type="entry name" value="LysM2_CERK1_LYK3_4_5"/>
</dbReference>
<protein>
    <submittedName>
        <fullName evidence="14">Kinase family protein / peptidoglycan-binding LysM domain-containing protein</fullName>
    </submittedName>
</protein>
<evidence type="ECO:0000259" key="13">
    <source>
        <dbReference type="PROSITE" id="PS51782"/>
    </source>
</evidence>
<comment type="subcellular location">
    <subcellularLocation>
        <location evidence="1">Cell membrane</location>
        <topology evidence="1">Single-pass membrane protein</topology>
    </subcellularLocation>
</comment>
<feature type="chain" id="PRO_5032799416" evidence="11">
    <location>
        <begin position="25"/>
        <end position="627"/>
    </location>
</feature>
<reference evidence="14" key="1">
    <citation type="submission" date="2020-01" db="EMBL/GenBank/DDBJ databases">
        <title>Genome sequence of Kobresia littledalei, the first chromosome-level genome in the family Cyperaceae.</title>
        <authorList>
            <person name="Qu G."/>
        </authorList>
    </citation>
    <scope>NUCLEOTIDE SEQUENCE</scope>
    <source>
        <strain evidence="14">C.B.Clarke</strain>
        <tissue evidence="14">Leaf</tissue>
    </source>
</reference>
<keyword evidence="4 11" id="KW-0732">Signal</keyword>
<dbReference type="Gene3D" id="3.30.200.20">
    <property type="entry name" value="Phosphorylase Kinase, domain 1"/>
    <property type="match status" value="1"/>
</dbReference>
<evidence type="ECO:0000256" key="4">
    <source>
        <dbReference type="ARBA" id="ARBA00022729"/>
    </source>
</evidence>
<accession>A0A833QG97</accession>
<dbReference type="Gene3D" id="3.10.350.10">
    <property type="entry name" value="LysM domain"/>
    <property type="match status" value="2"/>
</dbReference>
<dbReference type="Pfam" id="PF23446">
    <property type="entry name" value="LysM1_NFP_LYK"/>
    <property type="match status" value="1"/>
</dbReference>
<dbReference type="PROSITE" id="PS51782">
    <property type="entry name" value="LYSM"/>
    <property type="match status" value="2"/>
</dbReference>
<gene>
    <name evidence="14" type="ORF">FCM35_KLT12496</name>
</gene>
<dbReference type="Pfam" id="PF23472">
    <property type="entry name" value="LysM2_CERK1_LYK3_4_5"/>
    <property type="match status" value="1"/>
</dbReference>
<keyword evidence="15" id="KW-1185">Reference proteome</keyword>
<dbReference type="InterPro" id="IPR036779">
    <property type="entry name" value="LysM_dom_sf"/>
</dbReference>
<dbReference type="Pfam" id="PF07714">
    <property type="entry name" value="PK_Tyr_Ser-Thr"/>
    <property type="match status" value="1"/>
</dbReference>
<feature type="signal peptide" evidence="11">
    <location>
        <begin position="1"/>
        <end position="24"/>
    </location>
</feature>
<evidence type="ECO:0000256" key="5">
    <source>
        <dbReference type="ARBA" id="ARBA00022741"/>
    </source>
</evidence>
<feature type="domain" description="Protein kinase" evidence="12">
    <location>
        <begin position="315"/>
        <end position="599"/>
    </location>
</feature>
<dbReference type="PANTHER" id="PTHR45927">
    <property type="entry name" value="LYSM-DOMAIN RECEPTOR-LIKE KINASE-RELATED"/>
    <property type="match status" value="1"/>
</dbReference>
<evidence type="ECO:0000256" key="7">
    <source>
        <dbReference type="ARBA" id="ARBA00022989"/>
    </source>
</evidence>
<sequence>MPLQCPTRSFFLLLILTFFPLVYSQQPYEGRYTTDCSNSYNSSSLLGYFCNGNSTSCNSYLTFHPTSPYNTAASISSLLNVDESLLSQSNLNSNSMLVIPVDCSCSKSYYQFNASYSVQSGDTAFIIANNTFQALSTCQAIINQNLPNASSQLQVGEKLTVPLRCACPTTQQFNSGIRYLLTYLVNSGDSFSSIAQTFGVDADSIADANELSLSNTINFFTTLLIPLKTKPNFTQISVLTPPPPPPPASPSSNEKKSNHTGVYAAIAVAAFVFLVVMFVLVFVLLKKRRSKKSKGEVVSSNIESKPIKKNDIPLDILKGISGIGSFLKVYTFQELQLATNNFSLENQIGGSVYRGTFQGDLAVVKRFDRDMSMEIDMLKQINHFNLIRLSGVSFNEGYWYLVYEYAENGSLSDWIWGKDGSRVLNWGQRLQISLDVANGLNYLHSFTDPAYVHMDIRTDGILLDSNIRAKISNLTNARPAKGREGEFTMTQHIAGMQGYLAPEYLEHGLVSPKIDVYALGIVLLEIFTGKENSIIFDEFHEMVTEEILEENVKGFLDPLMEVNFSVDSAVLLIALIKRCIQMEPSNRPSMAEVVQHLARMSGMSTSWYSSYDTGSFSSEKVLLKQEE</sequence>
<dbReference type="InterPro" id="IPR056561">
    <property type="entry name" value="NFP_LYK_LysM1"/>
</dbReference>
<keyword evidence="9" id="KW-1015">Disulfide bond</keyword>
<dbReference type="SUPFAM" id="SSF56112">
    <property type="entry name" value="Protein kinase-like (PK-like)"/>
    <property type="match status" value="1"/>
</dbReference>
<dbReference type="GO" id="GO:0004672">
    <property type="term" value="F:protein kinase activity"/>
    <property type="evidence" value="ECO:0007669"/>
    <property type="project" value="InterPro"/>
</dbReference>
<comment type="caution">
    <text evidence="14">The sequence shown here is derived from an EMBL/GenBank/DDBJ whole genome shotgun (WGS) entry which is preliminary data.</text>
</comment>
<evidence type="ECO:0000256" key="9">
    <source>
        <dbReference type="ARBA" id="ARBA00023157"/>
    </source>
</evidence>
<evidence type="ECO:0000313" key="15">
    <source>
        <dbReference type="Proteomes" id="UP000623129"/>
    </source>
</evidence>
<keyword evidence="8 10" id="KW-0472">Membrane</keyword>
<dbReference type="PROSITE" id="PS50011">
    <property type="entry name" value="PROTEIN_KINASE_DOM"/>
    <property type="match status" value="1"/>
</dbReference>
<feature type="domain" description="LysM" evidence="13">
    <location>
        <begin position="114"/>
        <end position="161"/>
    </location>
</feature>
<dbReference type="InterPro" id="IPR018392">
    <property type="entry name" value="LysM"/>
</dbReference>
<dbReference type="FunFam" id="1.10.510.10:FF:000468">
    <property type="entry name" value="PTI1-like tyrosine-protein kinase 3"/>
    <property type="match status" value="1"/>
</dbReference>
<dbReference type="CDD" id="cd00118">
    <property type="entry name" value="LysM"/>
    <property type="match status" value="1"/>
</dbReference>
<evidence type="ECO:0000256" key="8">
    <source>
        <dbReference type="ARBA" id="ARBA00023136"/>
    </source>
</evidence>
<dbReference type="SMART" id="SM00257">
    <property type="entry name" value="LysM"/>
    <property type="match status" value="2"/>
</dbReference>
<evidence type="ECO:0000256" key="10">
    <source>
        <dbReference type="SAM" id="Phobius"/>
    </source>
</evidence>
<dbReference type="InterPro" id="IPR000719">
    <property type="entry name" value="Prot_kinase_dom"/>
</dbReference>
<dbReference type="Gene3D" id="1.10.510.10">
    <property type="entry name" value="Transferase(Phosphotransferase) domain 1"/>
    <property type="match status" value="1"/>
</dbReference>
<dbReference type="InterPro" id="IPR001245">
    <property type="entry name" value="Ser-Thr/Tyr_kinase_cat_dom"/>
</dbReference>
<dbReference type="GO" id="GO:0005886">
    <property type="term" value="C:plasma membrane"/>
    <property type="evidence" value="ECO:0007669"/>
    <property type="project" value="UniProtKB-SubCell"/>
</dbReference>
<evidence type="ECO:0000256" key="11">
    <source>
        <dbReference type="SAM" id="SignalP"/>
    </source>
</evidence>
<keyword evidence="2" id="KW-1003">Cell membrane</keyword>
<dbReference type="Pfam" id="PF23473">
    <property type="entry name" value="LysM3_LYK4_5"/>
    <property type="match status" value="1"/>
</dbReference>
<evidence type="ECO:0000259" key="12">
    <source>
        <dbReference type="PROSITE" id="PS50011"/>
    </source>
</evidence>
<keyword evidence="14" id="KW-0808">Transferase</keyword>
<keyword evidence="6" id="KW-0067">ATP-binding</keyword>
<evidence type="ECO:0000256" key="3">
    <source>
        <dbReference type="ARBA" id="ARBA00022692"/>
    </source>
</evidence>
<dbReference type="AlphaFoldDB" id="A0A833QG97"/>
<dbReference type="PANTHER" id="PTHR45927:SF11">
    <property type="entry name" value="LYSM DOMAIN RECEPTOR-LIKE KINASE 4"/>
    <property type="match status" value="1"/>
</dbReference>
<keyword evidence="3 10" id="KW-0812">Transmembrane</keyword>
<dbReference type="Proteomes" id="UP000623129">
    <property type="component" value="Unassembled WGS sequence"/>
</dbReference>
<proteinExistence type="predicted"/>
<name>A0A833QG97_9POAL</name>
<keyword evidence="7 10" id="KW-1133">Transmembrane helix</keyword>
<evidence type="ECO:0000256" key="2">
    <source>
        <dbReference type="ARBA" id="ARBA00022475"/>
    </source>
</evidence>
<keyword evidence="5" id="KW-0547">Nucleotide-binding</keyword>
<dbReference type="InterPro" id="IPR056563">
    <property type="entry name" value="LysM3_LYK4_5"/>
</dbReference>
<dbReference type="OrthoDB" id="4062651at2759"/>
<keyword evidence="14" id="KW-0418">Kinase</keyword>
<feature type="transmembrane region" description="Helical" evidence="10">
    <location>
        <begin position="262"/>
        <end position="285"/>
    </location>
</feature>
<organism evidence="14 15">
    <name type="scientific">Carex littledalei</name>
    <dbReference type="NCBI Taxonomy" id="544730"/>
    <lineage>
        <taxon>Eukaryota</taxon>
        <taxon>Viridiplantae</taxon>
        <taxon>Streptophyta</taxon>
        <taxon>Embryophyta</taxon>
        <taxon>Tracheophyta</taxon>
        <taxon>Spermatophyta</taxon>
        <taxon>Magnoliopsida</taxon>
        <taxon>Liliopsida</taxon>
        <taxon>Poales</taxon>
        <taxon>Cyperaceae</taxon>
        <taxon>Cyperoideae</taxon>
        <taxon>Cariceae</taxon>
        <taxon>Carex</taxon>
        <taxon>Carex subgen. Euthyceras</taxon>
    </lineage>
</organism>
<evidence type="ECO:0000256" key="6">
    <source>
        <dbReference type="ARBA" id="ARBA00022840"/>
    </source>
</evidence>
<dbReference type="SUPFAM" id="SSF54106">
    <property type="entry name" value="LysM domain"/>
    <property type="match status" value="1"/>
</dbReference>
<dbReference type="InterPro" id="IPR011009">
    <property type="entry name" value="Kinase-like_dom_sf"/>
</dbReference>
<dbReference type="EMBL" id="SWLB01000023">
    <property type="protein sequence ID" value="KAF3323765.1"/>
    <property type="molecule type" value="Genomic_DNA"/>
</dbReference>
<evidence type="ECO:0000256" key="1">
    <source>
        <dbReference type="ARBA" id="ARBA00004162"/>
    </source>
</evidence>
<dbReference type="InterPro" id="IPR052611">
    <property type="entry name" value="Plant_RLK_LysM"/>
</dbReference>
<feature type="domain" description="LysM" evidence="13">
    <location>
        <begin position="181"/>
        <end position="225"/>
    </location>
</feature>
<dbReference type="GO" id="GO:0005524">
    <property type="term" value="F:ATP binding"/>
    <property type="evidence" value="ECO:0007669"/>
    <property type="project" value="UniProtKB-KW"/>
</dbReference>
<evidence type="ECO:0000313" key="14">
    <source>
        <dbReference type="EMBL" id="KAF3323765.1"/>
    </source>
</evidence>